<evidence type="ECO:0000313" key="2">
    <source>
        <dbReference type="Proteomes" id="UP001327560"/>
    </source>
</evidence>
<accession>A0AAQ3KRG4</accession>
<dbReference type="EMBL" id="CP136895">
    <property type="protein sequence ID" value="WOL10622.1"/>
    <property type="molecule type" value="Genomic_DNA"/>
</dbReference>
<sequence>MQRSECRLTSLLKDWNFTRVNFSLVIVPVLSNATTLRLAKASRTSPPFMRSPILAAFSSAQKNSTCVERTSVQGHALTRKTNANWNQLFLLWILISKGMDATPAAAITTTA</sequence>
<organism evidence="1 2">
    <name type="scientific">Canna indica</name>
    <name type="common">Indian-shot</name>
    <dbReference type="NCBI Taxonomy" id="4628"/>
    <lineage>
        <taxon>Eukaryota</taxon>
        <taxon>Viridiplantae</taxon>
        <taxon>Streptophyta</taxon>
        <taxon>Embryophyta</taxon>
        <taxon>Tracheophyta</taxon>
        <taxon>Spermatophyta</taxon>
        <taxon>Magnoliopsida</taxon>
        <taxon>Liliopsida</taxon>
        <taxon>Zingiberales</taxon>
        <taxon>Cannaceae</taxon>
        <taxon>Canna</taxon>
    </lineage>
</organism>
<keyword evidence="2" id="KW-1185">Reference proteome</keyword>
<dbReference type="AlphaFoldDB" id="A0AAQ3KRG4"/>
<evidence type="ECO:0000313" key="1">
    <source>
        <dbReference type="EMBL" id="WOL10622.1"/>
    </source>
</evidence>
<proteinExistence type="predicted"/>
<gene>
    <name evidence="1" type="ORF">Cni_G19381</name>
</gene>
<protein>
    <submittedName>
        <fullName evidence="1">Uncharacterized protein</fullName>
    </submittedName>
</protein>
<dbReference type="Proteomes" id="UP001327560">
    <property type="component" value="Chromosome 6"/>
</dbReference>
<name>A0AAQ3KRG4_9LILI</name>
<reference evidence="1 2" key="1">
    <citation type="submission" date="2023-10" db="EMBL/GenBank/DDBJ databases">
        <title>Chromosome-scale genome assembly provides insights into flower coloration mechanisms of Canna indica.</title>
        <authorList>
            <person name="Li C."/>
        </authorList>
    </citation>
    <scope>NUCLEOTIDE SEQUENCE [LARGE SCALE GENOMIC DNA]</scope>
    <source>
        <tissue evidence="1">Flower</tissue>
    </source>
</reference>